<reference evidence="2" key="3">
    <citation type="submission" date="2022-06" db="UniProtKB">
        <authorList>
            <consortium name="EnsemblPlants"/>
        </authorList>
    </citation>
    <scope>IDENTIFICATION</scope>
</reference>
<dbReference type="PANTHER" id="PTHR45835">
    <property type="entry name" value="YALI0A06105P"/>
    <property type="match status" value="1"/>
</dbReference>
<reference evidence="2" key="2">
    <citation type="submission" date="2018-03" db="EMBL/GenBank/DDBJ databases">
        <title>The Triticum urartu genome reveals the dynamic nature of wheat genome evolution.</title>
        <authorList>
            <person name="Ling H."/>
            <person name="Ma B."/>
            <person name="Shi X."/>
            <person name="Liu H."/>
            <person name="Dong L."/>
            <person name="Sun H."/>
            <person name="Cao Y."/>
            <person name="Gao Q."/>
            <person name="Zheng S."/>
            <person name="Li Y."/>
            <person name="Yu Y."/>
            <person name="Du H."/>
            <person name="Qi M."/>
            <person name="Li Y."/>
            <person name="Yu H."/>
            <person name="Cui Y."/>
            <person name="Wang N."/>
            <person name="Chen C."/>
            <person name="Wu H."/>
            <person name="Zhao Y."/>
            <person name="Zhang J."/>
            <person name="Li Y."/>
            <person name="Zhou W."/>
            <person name="Zhang B."/>
            <person name="Hu W."/>
            <person name="Eijk M."/>
            <person name="Tang J."/>
            <person name="Witsenboer H."/>
            <person name="Zhao S."/>
            <person name="Li Z."/>
            <person name="Zhang A."/>
            <person name="Wang D."/>
            <person name="Liang C."/>
        </authorList>
    </citation>
    <scope>NUCLEOTIDE SEQUENCE [LARGE SCALE GENOMIC DNA]</scope>
    <source>
        <strain evidence="2">cv. G1812</strain>
    </source>
</reference>
<protein>
    <recommendedName>
        <fullName evidence="1">Integrase zinc-binding domain-containing protein</fullName>
    </recommendedName>
</protein>
<accession>A0A8R7UGX2</accession>
<dbReference type="SUPFAM" id="SSF53098">
    <property type="entry name" value="Ribonuclease H-like"/>
    <property type="match status" value="1"/>
</dbReference>
<dbReference type="Gramene" id="TuG1812G0500001622.01.T01">
    <property type="protein sequence ID" value="TuG1812G0500001622.01.T01.cds281812"/>
    <property type="gene ID" value="TuG1812G0500001622.01"/>
</dbReference>
<dbReference type="Proteomes" id="UP000015106">
    <property type="component" value="Chromosome 5"/>
</dbReference>
<evidence type="ECO:0000259" key="1">
    <source>
        <dbReference type="Pfam" id="PF17921"/>
    </source>
</evidence>
<dbReference type="InterPro" id="IPR012337">
    <property type="entry name" value="RNaseH-like_sf"/>
</dbReference>
<proteinExistence type="predicted"/>
<dbReference type="PANTHER" id="PTHR45835:SF99">
    <property type="entry name" value="CHROMO DOMAIN-CONTAINING PROTEIN-RELATED"/>
    <property type="match status" value="1"/>
</dbReference>
<keyword evidence="3" id="KW-1185">Reference proteome</keyword>
<dbReference type="Gene3D" id="3.30.420.10">
    <property type="entry name" value="Ribonuclease H-like superfamily/Ribonuclease H"/>
    <property type="match status" value="1"/>
</dbReference>
<feature type="domain" description="Integrase zinc-binding" evidence="1">
    <location>
        <begin position="1"/>
        <end position="33"/>
    </location>
</feature>
<organism evidence="2 3">
    <name type="scientific">Triticum urartu</name>
    <name type="common">Red wild einkorn</name>
    <name type="synonym">Crithodium urartu</name>
    <dbReference type="NCBI Taxonomy" id="4572"/>
    <lineage>
        <taxon>Eukaryota</taxon>
        <taxon>Viridiplantae</taxon>
        <taxon>Streptophyta</taxon>
        <taxon>Embryophyta</taxon>
        <taxon>Tracheophyta</taxon>
        <taxon>Spermatophyta</taxon>
        <taxon>Magnoliopsida</taxon>
        <taxon>Liliopsida</taxon>
        <taxon>Poales</taxon>
        <taxon>Poaceae</taxon>
        <taxon>BOP clade</taxon>
        <taxon>Pooideae</taxon>
        <taxon>Triticodae</taxon>
        <taxon>Triticeae</taxon>
        <taxon>Triticinae</taxon>
        <taxon>Triticum</taxon>
    </lineage>
</organism>
<dbReference type="Gene3D" id="1.10.340.70">
    <property type="match status" value="1"/>
</dbReference>
<dbReference type="InterPro" id="IPR041588">
    <property type="entry name" value="Integrase_H2C2"/>
</dbReference>
<evidence type="ECO:0000313" key="2">
    <source>
        <dbReference type="EnsemblPlants" id="TuG1812G0500001622.01.T01.cds281812"/>
    </source>
</evidence>
<dbReference type="GO" id="GO:0003676">
    <property type="term" value="F:nucleic acid binding"/>
    <property type="evidence" value="ECO:0007669"/>
    <property type="project" value="InterPro"/>
</dbReference>
<sequence>MYEDLKQIFWWDGMKKDIAYFVACCDICNKVKADHQKPARLLQPLPVSQWKWDDVCMDFITGLPRTQRGKDAIWVIVDTLTKVAHFIPISTRYRVDELAQLYVSRIVSLHGV</sequence>
<dbReference type="Pfam" id="PF17921">
    <property type="entry name" value="Integrase_H2C2"/>
    <property type="match status" value="1"/>
</dbReference>
<reference evidence="3" key="1">
    <citation type="journal article" date="2013" name="Nature">
        <title>Draft genome of the wheat A-genome progenitor Triticum urartu.</title>
        <authorList>
            <person name="Ling H.Q."/>
            <person name="Zhao S."/>
            <person name="Liu D."/>
            <person name="Wang J."/>
            <person name="Sun H."/>
            <person name="Zhang C."/>
            <person name="Fan H."/>
            <person name="Li D."/>
            <person name="Dong L."/>
            <person name="Tao Y."/>
            <person name="Gao C."/>
            <person name="Wu H."/>
            <person name="Li Y."/>
            <person name="Cui Y."/>
            <person name="Guo X."/>
            <person name="Zheng S."/>
            <person name="Wang B."/>
            <person name="Yu K."/>
            <person name="Liang Q."/>
            <person name="Yang W."/>
            <person name="Lou X."/>
            <person name="Chen J."/>
            <person name="Feng M."/>
            <person name="Jian J."/>
            <person name="Zhang X."/>
            <person name="Luo G."/>
            <person name="Jiang Y."/>
            <person name="Liu J."/>
            <person name="Wang Z."/>
            <person name="Sha Y."/>
            <person name="Zhang B."/>
            <person name="Wu H."/>
            <person name="Tang D."/>
            <person name="Shen Q."/>
            <person name="Xue P."/>
            <person name="Zou S."/>
            <person name="Wang X."/>
            <person name="Liu X."/>
            <person name="Wang F."/>
            <person name="Yang Y."/>
            <person name="An X."/>
            <person name="Dong Z."/>
            <person name="Zhang K."/>
            <person name="Zhang X."/>
            <person name="Luo M.C."/>
            <person name="Dvorak J."/>
            <person name="Tong Y."/>
            <person name="Wang J."/>
            <person name="Yang H."/>
            <person name="Li Z."/>
            <person name="Wang D."/>
            <person name="Zhang A."/>
            <person name="Wang J."/>
        </authorList>
    </citation>
    <scope>NUCLEOTIDE SEQUENCE</scope>
    <source>
        <strain evidence="3">cv. G1812</strain>
    </source>
</reference>
<evidence type="ECO:0000313" key="3">
    <source>
        <dbReference type="Proteomes" id="UP000015106"/>
    </source>
</evidence>
<dbReference type="EnsemblPlants" id="TuG1812G0500001622.01.T01">
    <property type="protein sequence ID" value="TuG1812G0500001622.01.T01.cds281812"/>
    <property type="gene ID" value="TuG1812G0500001622.01"/>
</dbReference>
<dbReference type="AlphaFoldDB" id="A0A8R7UGX2"/>
<dbReference type="InterPro" id="IPR036397">
    <property type="entry name" value="RNaseH_sf"/>
</dbReference>
<name>A0A8R7UGX2_TRIUA</name>